<protein>
    <submittedName>
        <fullName evidence="1">Uncharacterized protein</fullName>
    </submittedName>
</protein>
<dbReference type="HOGENOM" id="CLU_1369856_0_0_4"/>
<evidence type="ECO:0000313" key="1">
    <source>
        <dbReference type="EMBL" id="AIL32908.1"/>
    </source>
</evidence>
<dbReference type="KEGG" id="bpsi:IX83_05880"/>
<name>A0A077DIB5_9BURK</name>
<dbReference type="OrthoDB" id="683076at28216"/>
<gene>
    <name evidence="1" type="ORF">IX83_05880</name>
</gene>
<evidence type="ECO:0000313" key="2">
    <source>
        <dbReference type="Proteomes" id="UP000028945"/>
    </source>
</evidence>
<organism evidence="1 2">
    <name type="scientific">Basilea psittacipulmonis DSM 24701</name>
    <dbReference type="NCBI Taxonomy" id="1072685"/>
    <lineage>
        <taxon>Bacteria</taxon>
        <taxon>Pseudomonadati</taxon>
        <taxon>Pseudomonadota</taxon>
        <taxon>Betaproteobacteria</taxon>
        <taxon>Burkholderiales</taxon>
        <taxon>Alcaligenaceae</taxon>
        <taxon>Basilea</taxon>
    </lineage>
</organism>
<dbReference type="RefSeq" id="WP_038500137.1">
    <property type="nucleotide sequence ID" value="NZ_AFWK01000044.1"/>
</dbReference>
<proteinExistence type="predicted"/>
<dbReference type="Proteomes" id="UP000028945">
    <property type="component" value="Chromosome"/>
</dbReference>
<reference evidence="1 2" key="1">
    <citation type="journal article" date="2014" name="BMC Genomics">
        <title>A genomic perspective on a new bacterial genus and species from the Alcaligenaceae family, Basilea psittacipulmonis.</title>
        <authorList>
            <person name="Whiteson K.L."/>
            <person name="Hernandez D."/>
            <person name="Lazarevic V."/>
            <person name="Gaia N."/>
            <person name="Farinelli L."/>
            <person name="Francois P."/>
            <person name="Pilo P."/>
            <person name="Frey J."/>
            <person name="Schrenzel J."/>
        </authorList>
    </citation>
    <scope>NUCLEOTIDE SEQUENCE [LARGE SCALE GENOMIC DNA]</scope>
    <source>
        <strain evidence="1 2">DSM 24701</strain>
    </source>
</reference>
<dbReference type="EMBL" id="CP009238">
    <property type="protein sequence ID" value="AIL32908.1"/>
    <property type="molecule type" value="Genomic_DNA"/>
</dbReference>
<sequence>MNNRFAFSGLQLSRDVQGLIVNPPETDKKPSRDYPGIHENPYISDLSFSSQQVEKPKRLVFRPSIDLSDGYINLPFNGDIGLDEKTSLSSDKLSQESNVDLIKKESKQSEAGSYFNTHKYFALRLTESEKLAIKLGYEMVEDEKAYRGRYFIKNGLKWIHNIGALRVQLSKMYSQCVTDVDLFEDFHYDVEAYYCYNID</sequence>
<dbReference type="AlphaFoldDB" id="A0A077DIB5"/>
<accession>A0A077DIB5</accession>
<keyword evidence="2" id="KW-1185">Reference proteome</keyword>